<dbReference type="InterPro" id="IPR000896">
    <property type="entry name" value="Hemocyanin/hexamerin_mid_dom"/>
</dbReference>
<evidence type="ECO:0000313" key="8">
    <source>
        <dbReference type="Proteomes" id="UP000789342"/>
    </source>
</evidence>
<dbReference type="OrthoDB" id="8119704at2759"/>
<dbReference type="Gene3D" id="2.60.40.1520">
    <property type="entry name" value="Hemocyanin, C-terminal domain"/>
    <property type="match status" value="1"/>
</dbReference>
<organism evidence="7 8">
    <name type="scientific">Acaulospora morrowiae</name>
    <dbReference type="NCBI Taxonomy" id="94023"/>
    <lineage>
        <taxon>Eukaryota</taxon>
        <taxon>Fungi</taxon>
        <taxon>Fungi incertae sedis</taxon>
        <taxon>Mucoromycota</taxon>
        <taxon>Glomeromycotina</taxon>
        <taxon>Glomeromycetes</taxon>
        <taxon>Diversisporales</taxon>
        <taxon>Acaulosporaceae</taxon>
        <taxon>Acaulospora</taxon>
    </lineage>
</organism>
<keyword evidence="4" id="KW-1015">Disulfide bond</keyword>
<dbReference type="PRINTS" id="PR00187">
    <property type="entry name" value="HAEMOCYANIN"/>
</dbReference>
<evidence type="ECO:0000259" key="6">
    <source>
        <dbReference type="PROSITE" id="PS00498"/>
    </source>
</evidence>
<dbReference type="InterPro" id="IPR014756">
    <property type="entry name" value="Ig_E-set"/>
</dbReference>
<dbReference type="InterPro" id="IPR013788">
    <property type="entry name" value="Hemocyanin/hexamerin"/>
</dbReference>
<feature type="domain" description="Tyrosinase copper-binding" evidence="6">
    <location>
        <begin position="357"/>
        <end position="368"/>
    </location>
</feature>
<dbReference type="GO" id="GO:0016491">
    <property type="term" value="F:oxidoreductase activity"/>
    <property type="evidence" value="ECO:0007669"/>
    <property type="project" value="InterPro"/>
</dbReference>
<dbReference type="EMBL" id="CAJVPV010001560">
    <property type="protein sequence ID" value="CAG8501191.1"/>
    <property type="molecule type" value="Genomic_DNA"/>
</dbReference>
<sequence length="673" mass="78137">MEDLAAFDNNYFHGGLHEYEGISREIFERDLSHMYEHHAEDEEVRKREADAFNDELLRHGLVYLVKKSLQKREAASSSPSEKRIGKRDVPNEKRASKKDNRTIAQILAAYTDHSQVLTIPYESEEQRTKYLKEIQQIFVNPPQPKLNANGWPDKSVYDPAKDVMFWWRNDPVANQHHEHWHIVMASIVGKDREGENFIYMHRHMLSRYDADRLGCGLEVVKPLPDYVTPIPEAFFPDPYLSQDNDSNPSTPRVWFPARPVNETFKDIVEDSGGYFTVYTVKFLNHTYNELIKWIDHNYTKDHPVQLGWNDSEALTLGSKIELVLHNLGHEMLGYLMHPYTLGYPPSVLVGARAGLRDPLFWMWHRHLDHLYVRFQNHLGPNDFKNDSPNVTIRATDVYLAFTDVLLKADPTGKKDDWQAFGDKTFGGAKFDLNCSNATVVTNELQTKMKHRILEWREDNHDKENITYVYPRDWYYFIRVRNDVDITMILTFRIFIVPAVLANSPTHWIELDKFKRALKPFERAVITRACDKAVVIRKPAQKTAEQMDSTQLNITFLQSLSKYNDSQVSEVLFCDCGWPYNMIIPRGNRKGMKFKMIVYISDGLNDLVPTYDQCGSTLMCGGQGVKDKVPDSKPFGYPFNRPFKKGSYVEAFKGLNNVIIRDFTIRLVDNFTEV</sequence>
<dbReference type="GO" id="GO:0005576">
    <property type="term" value="C:extracellular region"/>
    <property type="evidence" value="ECO:0007669"/>
    <property type="project" value="UniProtKB-SubCell"/>
</dbReference>
<dbReference type="PANTHER" id="PTHR11511:SF4">
    <property type="entry name" value="PHENOLOXIDASE 2-RELATED"/>
    <property type="match status" value="1"/>
</dbReference>
<dbReference type="SUPFAM" id="SSF81296">
    <property type="entry name" value="E set domains"/>
    <property type="match status" value="1"/>
</dbReference>
<dbReference type="InterPro" id="IPR005203">
    <property type="entry name" value="Hemocyanin_C"/>
</dbReference>
<name>A0A9N8ZMW8_9GLOM</name>
<feature type="region of interest" description="Disordered" evidence="5">
    <location>
        <begin position="73"/>
        <end position="100"/>
    </location>
</feature>
<accession>A0A9N8ZMW8</accession>
<dbReference type="InterPro" id="IPR008922">
    <property type="entry name" value="Di-copper_centre_dom_sf"/>
</dbReference>
<keyword evidence="8" id="KW-1185">Reference proteome</keyword>
<dbReference type="PANTHER" id="PTHR11511">
    <property type="entry name" value="LARVAL STORAGE PROTEIN/PHENOLOXIDASE"/>
    <property type="match status" value="1"/>
</dbReference>
<dbReference type="Pfam" id="PF03723">
    <property type="entry name" value="Hemocyanin_C"/>
    <property type="match status" value="1"/>
</dbReference>
<comment type="caution">
    <text evidence="7">The sequence shown here is derived from an EMBL/GenBank/DDBJ whole genome shotgun (WGS) entry which is preliminary data.</text>
</comment>
<dbReference type="Gene3D" id="1.10.1280.10">
    <property type="entry name" value="Di-copper center containing domain from catechol oxidase"/>
    <property type="match status" value="1"/>
</dbReference>
<dbReference type="GO" id="GO:0046872">
    <property type="term" value="F:metal ion binding"/>
    <property type="evidence" value="ECO:0007669"/>
    <property type="project" value="UniProtKB-KW"/>
</dbReference>
<keyword evidence="3" id="KW-0479">Metal-binding</keyword>
<evidence type="ECO:0000313" key="7">
    <source>
        <dbReference type="EMBL" id="CAG8501191.1"/>
    </source>
</evidence>
<dbReference type="InterPro" id="IPR002227">
    <property type="entry name" value="Tyrosinase_Cu-bd"/>
</dbReference>
<reference evidence="7" key="1">
    <citation type="submission" date="2021-06" db="EMBL/GenBank/DDBJ databases">
        <authorList>
            <person name="Kallberg Y."/>
            <person name="Tangrot J."/>
            <person name="Rosling A."/>
        </authorList>
    </citation>
    <scope>NUCLEOTIDE SEQUENCE</scope>
    <source>
        <strain evidence="7">CL551</strain>
    </source>
</reference>
<proteinExistence type="predicted"/>
<gene>
    <name evidence="7" type="ORF">AMORRO_LOCUS3260</name>
</gene>
<keyword evidence="2" id="KW-0964">Secreted</keyword>
<dbReference type="InterPro" id="IPR037020">
    <property type="entry name" value="Hemocyanin_C_sf"/>
</dbReference>
<evidence type="ECO:0000256" key="1">
    <source>
        <dbReference type="ARBA" id="ARBA00004613"/>
    </source>
</evidence>
<dbReference type="PROSITE" id="PS00498">
    <property type="entry name" value="TYROSINASE_2"/>
    <property type="match status" value="1"/>
</dbReference>
<dbReference type="Pfam" id="PF00372">
    <property type="entry name" value="Hemocyanin_M"/>
    <property type="match status" value="1"/>
</dbReference>
<dbReference type="Proteomes" id="UP000789342">
    <property type="component" value="Unassembled WGS sequence"/>
</dbReference>
<evidence type="ECO:0000256" key="4">
    <source>
        <dbReference type="ARBA" id="ARBA00023157"/>
    </source>
</evidence>
<comment type="subcellular location">
    <subcellularLocation>
        <location evidence="1">Secreted</location>
    </subcellularLocation>
</comment>
<evidence type="ECO:0000256" key="3">
    <source>
        <dbReference type="ARBA" id="ARBA00022723"/>
    </source>
</evidence>
<evidence type="ECO:0000256" key="2">
    <source>
        <dbReference type="ARBA" id="ARBA00022525"/>
    </source>
</evidence>
<dbReference type="AlphaFoldDB" id="A0A9N8ZMW8"/>
<dbReference type="SUPFAM" id="SSF48056">
    <property type="entry name" value="Di-copper centre-containing domain"/>
    <property type="match status" value="1"/>
</dbReference>
<protein>
    <submittedName>
        <fullName evidence="7">5577_t:CDS:1</fullName>
    </submittedName>
</protein>
<evidence type="ECO:0000256" key="5">
    <source>
        <dbReference type="SAM" id="MobiDB-lite"/>
    </source>
</evidence>